<dbReference type="EMBL" id="JANQDO010000021">
    <property type="protein sequence ID" value="MDH6055688.1"/>
    <property type="molecule type" value="Genomic_DNA"/>
</dbReference>
<proteinExistence type="predicted"/>
<dbReference type="Proteomes" id="UP001159371">
    <property type="component" value="Unassembled WGS sequence"/>
</dbReference>
<dbReference type="Gene3D" id="1.20.5.340">
    <property type="match status" value="1"/>
</dbReference>
<evidence type="ECO:0000313" key="5">
    <source>
        <dbReference type="Proteomes" id="UP001159371"/>
    </source>
</evidence>
<evidence type="ECO:0000256" key="1">
    <source>
        <dbReference type="SAM" id="Coils"/>
    </source>
</evidence>
<protein>
    <recommendedName>
        <fullName evidence="3">TerB-C domain-containing protein</fullName>
    </recommendedName>
</protein>
<keyword evidence="5" id="KW-1185">Reference proteome</keyword>
<gene>
    <name evidence="4" type="ORF">NWP19_02500</name>
</gene>
<keyword evidence="2" id="KW-0812">Transmembrane</keyword>
<sequence length="417" mass="48690">MQSAMISNRYILGIVAFSVSFGISLVPNWDLNQALITGIVTTLATYTAALFIDKRQSNYEMLILISHRKRIREMEELKYRIFREINQIEEHRNLLYAESKKLENQIIDSRNQRDSIHRDLGIFAGQKKQLETESIHLTAEIKNLEQSKAELHQAFSILTTEKRRLELNCNTYRAEIVQIQNQISELQQEKQELQSNVSLLGRLKPQLEEKMYELRMENQVLETHNKQQKNERDNLAKNLNYLGNKIIEKQSELQEIETQVSLLQPERDFLQSQVWELLQQTETYNQKVSLENFNESANDLFPCAEIIDSSDSTDTSNILPEEWNQFLELLPNHEIKVLKAILEQDSPRQIIKQIAEEKITMPSLLIDSINEHANDTIGELIVEPSWENPQVYPEHLVNVRKMLTVYENLMARKTSSN</sequence>
<evidence type="ECO:0000259" key="3">
    <source>
        <dbReference type="Pfam" id="PF15615"/>
    </source>
</evidence>
<evidence type="ECO:0000256" key="2">
    <source>
        <dbReference type="SAM" id="Phobius"/>
    </source>
</evidence>
<organism evidence="4 5">
    <name type="scientific">Umezakia ovalisporum FSS-43</name>
    <dbReference type="NCBI Taxonomy" id="2740520"/>
    <lineage>
        <taxon>Bacteria</taxon>
        <taxon>Bacillati</taxon>
        <taxon>Cyanobacteriota</taxon>
        <taxon>Cyanophyceae</taxon>
        <taxon>Nostocales</taxon>
        <taxon>Nodulariaceae</taxon>
        <taxon>Umezakia</taxon>
    </lineage>
</organism>
<reference evidence="4 5" key="1">
    <citation type="journal article" date="2023" name="J. Phycol.">
        <title>Chrysosporum ovalisporum is synonymous with the true-branching cyanobacterium Umezakia natans (Nostocales/Aphanizomenonaceae).</title>
        <authorList>
            <person name="McGregor G.B."/>
            <person name="Sendall B.C."/>
            <person name="Niiyama Y."/>
            <person name="Tuji A."/>
            <person name="Willis A."/>
        </authorList>
    </citation>
    <scope>NUCLEOTIDE SEQUENCE [LARGE SCALE GENOMIC DNA]</scope>
    <source>
        <strain evidence="4 5">FSS-43</strain>
    </source>
</reference>
<dbReference type="Pfam" id="PF15615">
    <property type="entry name" value="TerB_C"/>
    <property type="match status" value="1"/>
</dbReference>
<evidence type="ECO:0000313" key="4">
    <source>
        <dbReference type="EMBL" id="MDH6055688.1"/>
    </source>
</evidence>
<accession>A0ABT6K046</accession>
<keyword evidence="2" id="KW-1133">Transmembrane helix</keyword>
<feature type="transmembrane region" description="Helical" evidence="2">
    <location>
        <begin position="33"/>
        <end position="52"/>
    </location>
</feature>
<feature type="transmembrane region" description="Helical" evidence="2">
    <location>
        <begin position="9"/>
        <end position="27"/>
    </location>
</feature>
<keyword evidence="2" id="KW-0472">Membrane</keyword>
<keyword evidence="1" id="KW-0175">Coiled coil</keyword>
<feature type="coiled-coil region" evidence="1">
    <location>
        <begin position="85"/>
        <end position="245"/>
    </location>
</feature>
<dbReference type="InterPro" id="IPR028932">
    <property type="entry name" value="TerB-C"/>
</dbReference>
<feature type="domain" description="TerB-C" evidence="3">
    <location>
        <begin position="253"/>
        <end position="399"/>
    </location>
</feature>
<dbReference type="RefSeq" id="WP_280656357.1">
    <property type="nucleotide sequence ID" value="NZ_JANQDO010000021.1"/>
</dbReference>
<name>A0ABT6K046_9CYAN</name>
<comment type="caution">
    <text evidence="4">The sequence shown here is derived from an EMBL/GenBank/DDBJ whole genome shotgun (WGS) entry which is preliminary data.</text>
</comment>